<dbReference type="Proteomes" id="UP000515493">
    <property type="component" value="Chromosome"/>
</dbReference>
<evidence type="ECO:0000313" key="2">
    <source>
        <dbReference type="EMBL" id="CAD0336801.1"/>
    </source>
</evidence>
<name>A0A8E4EUH7_9XANT</name>
<proteinExistence type="predicted"/>
<feature type="region of interest" description="Disordered" evidence="1">
    <location>
        <begin position="1"/>
        <end position="27"/>
    </location>
</feature>
<gene>
    <name evidence="3" type="ORF">XSP_003228</name>
</gene>
<dbReference type="GeneID" id="79390529"/>
<evidence type="ECO:0000256" key="1">
    <source>
        <dbReference type="SAM" id="MobiDB-lite"/>
    </source>
</evidence>
<dbReference type="EMBL" id="LR824641">
    <property type="protein sequence ID" value="CAD0336801.1"/>
    <property type="molecule type" value="Genomic_DNA"/>
</dbReference>
<feature type="compositionally biased region" description="Low complexity" evidence="1">
    <location>
        <begin position="1"/>
        <end position="14"/>
    </location>
</feature>
<dbReference type="EMBL" id="LR861803">
    <property type="protein sequence ID" value="CAD1795181.1"/>
    <property type="molecule type" value="Genomic_DNA"/>
</dbReference>
<organism evidence="3 4">
    <name type="scientific">Xanthomonas euroxanthea</name>
    <dbReference type="NCBI Taxonomy" id="2259622"/>
    <lineage>
        <taxon>Bacteria</taxon>
        <taxon>Pseudomonadati</taxon>
        <taxon>Pseudomonadota</taxon>
        <taxon>Gammaproteobacteria</taxon>
        <taxon>Lysobacterales</taxon>
        <taxon>Lysobacteraceae</taxon>
        <taxon>Xanthomonas</taxon>
    </lineage>
</organism>
<evidence type="ECO:0000313" key="3">
    <source>
        <dbReference type="EMBL" id="CAD1795181.1"/>
    </source>
</evidence>
<reference evidence="3 4" key="1">
    <citation type="submission" date="2020-07" db="EMBL/GenBank/DDBJ databases">
        <authorList>
            <person name="Teixeira M."/>
        </authorList>
    </citation>
    <scope>NUCLEOTIDE SEQUENCE [LARGE SCALE GENOMIC DNA]</scope>
    <source>
        <strain evidence="3">1</strain>
        <strain evidence="2">Xanthomonas sp. CPBF 367</strain>
    </source>
</reference>
<dbReference type="KEGG" id="xeu:XSP_003228"/>
<sequence>MNTAQAPQAAATNASIRRDDGYEKSLQSSDLQHFRTIHAVIDSISISNNT</sequence>
<accession>A0A8E4EUH7</accession>
<dbReference type="RefSeq" id="WP_164741107.1">
    <property type="nucleotide sequence ID" value="NZ_HG999364.1"/>
</dbReference>
<protein>
    <submittedName>
        <fullName evidence="3">Uncharacterized protein</fullName>
    </submittedName>
</protein>
<evidence type="ECO:0000313" key="4">
    <source>
        <dbReference type="Proteomes" id="UP000515493"/>
    </source>
</evidence>
<dbReference type="AlphaFoldDB" id="A0A8E4EUH7"/>